<dbReference type="InterPro" id="IPR017827">
    <property type="entry name" value="HSQ_synthase_HpnC"/>
</dbReference>
<evidence type="ECO:0000313" key="2">
    <source>
        <dbReference type="EMBL" id="MBE1490079.1"/>
    </source>
</evidence>
<dbReference type="AlphaFoldDB" id="A0A927R843"/>
<keyword evidence="3" id="KW-1185">Reference proteome</keyword>
<sequence>MLDLTDDVPGRPSADRPGGRRQPDTVVTGENFPVALRVLPARIRRHLLALYGYARFVDDLGDEPDDTGRDEPPAVRLAALDRFERQVRALYAGHPPRHPVLVRLAPTVVDRRLPIDPLLRLIEANRRDQAVTRYPTFGALVEYCHFSADPVGELVLHVFDSPTPARIQLSNRVCTALQIIEHLQDVAEDRRRGRIYLPTQDLVAVKVSEEDLDAPRAGAGLRTVVRRQAVRAEELLDTGSAVVGELSGWARLAVGGYVAGGRAALAALARADYDPLPGPPRPTRAGIATAWLRTWLAPPAAPARSGVRR</sequence>
<name>A0A927R843_9ACTN</name>
<dbReference type="InterPro" id="IPR033904">
    <property type="entry name" value="Trans_IPPS_HH"/>
</dbReference>
<dbReference type="SFLD" id="SFLDG01212">
    <property type="entry name" value="Phytoene_synthase_like"/>
    <property type="match status" value="1"/>
</dbReference>
<dbReference type="Proteomes" id="UP000649753">
    <property type="component" value="Unassembled WGS sequence"/>
</dbReference>
<dbReference type="SFLD" id="SFLDG01018">
    <property type="entry name" value="Squalene/Phytoene_Synthase_Lik"/>
    <property type="match status" value="1"/>
</dbReference>
<proteinExistence type="predicted"/>
<gene>
    <name evidence="2" type="ORF">H4W31_005717</name>
</gene>
<dbReference type="InterPro" id="IPR044843">
    <property type="entry name" value="Trans_IPPS_bact-type"/>
</dbReference>
<feature type="compositionally biased region" description="Basic and acidic residues" evidence="1">
    <location>
        <begin position="13"/>
        <end position="23"/>
    </location>
</feature>
<dbReference type="GO" id="GO:0016114">
    <property type="term" value="P:terpenoid biosynthetic process"/>
    <property type="evidence" value="ECO:0007669"/>
    <property type="project" value="UniProtKB-ARBA"/>
</dbReference>
<dbReference type="Pfam" id="PF00494">
    <property type="entry name" value="SQS_PSY"/>
    <property type="match status" value="1"/>
</dbReference>
<reference evidence="2" key="1">
    <citation type="submission" date="2020-10" db="EMBL/GenBank/DDBJ databases">
        <title>Sequencing the genomes of 1000 actinobacteria strains.</title>
        <authorList>
            <person name="Klenk H.-P."/>
        </authorList>
    </citation>
    <scope>NUCLEOTIDE SEQUENCE</scope>
    <source>
        <strain evidence="2">DSM 46832</strain>
    </source>
</reference>
<feature type="region of interest" description="Disordered" evidence="1">
    <location>
        <begin position="1"/>
        <end position="26"/>
    </location>
</feature>
<dbReference type="GO" id="GO:0004311">
    <property type="term" value="F:geranylgeranyl diphosphate synthase activity"/>
    <property type="evidence" value="ECO:0007669"/>
    <property type="project" value="InterPro"/>
</dbReference>
<dbReference type="Gene3D" id="1.10.600.10">
    <property type="entry name" value="Farnesyl Diphosphate Synthase"/>
    <property type="match status" value="1"/>
</dbReference>
<evidence type="ECO:0000313" key="3">
    <source>
        <dbReference type="Proteomes" id="UP000649753"/>
    </source>
</evidence>
<dbReference type="RefSeq" id="WP_318783451.1">
    <property type="nucleotide sequence ID" value="NZ_JADBEB010000001.1"/>
</dbReference>
<dbReference type="PANTHER" id="PTHR31480">
    <property type="entry name" value="BIFUNCTIONAL LYCOPENE CYCLASE/PHYTOENE SYNTHASE"/>
    <property type="match status" value="1"/>
</dbReference>
<dbReference type="SFLD" id="SFLDS00005">
    <property type="entry name" value="Isoprenoid_Synthase_Type_I"/>
    <property type="match status" value="1"/>
</dbReference>
<comment type="caution">
    <text evidence="2">The sequence shown here is derived from an EMBL/GenBank/DDBJ whole genome shotgun (WGS) entry which is preliminary data.</text>
</comment>
<dbReference type="SUPFAM" id="SSF48576">
    <property type="entry name" value="Terpenoid synthases"/>
    <property type="match status" value="1"/>
</dbReference>
<dbReference type="InterPro" id="IPR008949">
    <property type="entry name" value="Isoprenoid_synthase_dom_sf"/>
</dbReference>
<dbReference type="InterPro" id="IPR002060">
    <property type="entry name" value="Squ/phyt_synthse"/>
</dbReference>
<protein>
    <submittedName>
        <fullName evidence="2">Squalene synthase HpnC</fullName>
    </submittedName>
</protein>
<evidence type="ECO:0000256" key="1">
    <source>
        <dbReference type="SAM" id="MobiDB-lite"/>
    </source>
</evidence>
<dbReference type="EMBL" id="JADBEB010000001">
    <property type="protein sequence ID" value="MBE1490079.1"/>
    <property type="molecule type" value="Genomic_DNA"/>
</dbReference>
<dbReference type="CDD" id="cd00683">
    <property type="entry name" value="Trans_IPPS_HH"/>
    <property type="match status" value="1"/>
</dbReference>
<dbReference type="GO" id="GO:0051996">
    <property type="term" value="F:squalene synthase [NAD(P)H] activity"/>
    <property type="evidence" value="ECO:0007669"/>
    <property type="project" value="InterPro"/>
</dbReference>
<accession>A0A927R843</accession>
<dbReference type="NCBIfam" id="TIGR03464">
    <property type="entry name" value="HpnC"/>
    <property type="match status" value="1"/>
</dbReference>
<organism evidence="2 3">
    <name type="scientific">Plantactinospora soyae</name>
    <dbReference type="NCBI Taxonomy" id="1544732"/>
    <lineage>
        <taxon>Bacteria</taxon>
        <taxon>Bacillati</taxon>
        <taxon>Actinomycetota</taxon>
        <taxon>Actinomycetes</taxon>
        <taxon>Micromonosporales</taxon>
        <taxon>Micromonosporaceae</taxon>
        <taxon>Plantactinospora</taxon>
    </lineage>
</organism>